<dbReference type="AlphaFoldDB" id="A0A2T0VT30"/>
<dbReference type="SUPFAM" id="SSF54001">
    <property type="entry name" value="Cysteine proteinases"/>
    <property type="match status" value="1"/>
</dbReference>
<accession>A0A2T0VT30</accession>
<protein>
    <submittedName>
        <fullName evidence="2">Transglutaminase superfamily protein</fullName>
    </submittedName>
</protein>
<evidence type="ECO:0000313" key="3">
    <source>
        <dbReference type="Proteomes" id="UP000238007"/>
    </source>
</evidence>
<sequence>MALLRALGIPCRFHGFTIGKRLQRGVIPEAIYPLVPQSIIHSWVEVLYEDQWLNLEGFILDPLQRSFPDRSSLCAFGVGTETLQAPSVDWRGESTYIQQTGINHDCGVFDDPDTFYTTHSQLSRFARFVIQRFYPALDEPQC</sequence>
<organism evidence="2 3">
    <name type="scientific">Yoonia maritima</name>
    <dbReference type="NCBI Taxonomy" id="1435347"/>
    <lineage>
        <taxon>Bacteria</taxon>
        <taxon>Pseudomonadati</taxon>
        <taxon>Pseudomonadota</taxon>
        <taxon>Alphaproteobacteria</taxon>
        <taxon>Rhodobacterales</taxon>
        <taxon>Paracoccaceae</taxon>
        <taxon>Yoonia</taxon>
    </lineage>
</organism>
<comment type="caution">
    <text evidence="2">The sequence shown here is derived from an EMBL/GenBank/DDBJ whole genome shotgun (WGS) entry which is preliminary data.</text>
</comment>
<dbReference type="InterPro" id="IPR038765">
    <property type="entry name" value="Papain-like_cys_pep_sf"/>
</dbReference>
<proteinExistence type="predicted"/>
<name>A0A2T0VT30_9RHOB</name>
<dbReference type="EMBL" id="PVTP01000023">
    <property type="protein sequence ID" value="PRY73999.1"/>
    <property type="molecule type" value="Genomic_DNA"/>
</dbReference>
<keyword evidence="3" id="KW-1185">Reference proteome</keyword>
<evidence type="ECO:0000313" key="2">
    <source>
        <dbReference type="EMBL" id="PRY73999.1"/>
    </source>
</evidence>
<feature type="domain" description="Transglutaminase-like" evidence="1">
    <location>
        <begin position="2"/>
        <end position="56"/>
    </location>
</feature>
<reference evidence="2 3" key="1">
    <citation type="submission" date="2018-03" db="EMBL/GenBank/DDBJ databases">
        <title>Genomic Encyclopedia of Archaeal and Bacterial Type Strains, Phase II (KMG-II): from individual species to whole genera.</title>
        <authorList>
            <person name="Goeker M."/>
        </authorList>
    </citation>
    <scope>NUCLEOTIDE SEQUENCE [LARGE SCALE GENOMIC DNA]</scope>
    <source>
        <strain evidence="2 3">DSM 101533</strain>
    </source>
</reference>
<dbReference type="Pfam" id="PF01841">
    <property type="entry name" value="Transglut_core"/>
    <property type="match status" value="1"/>
</dbReference>
<evidence type="ECO:0000259" key="1">
    <source>
        <dbReference type="Pfam" id="PF01841"/>
    </source>
</evidence>
<dbReference type="InterPro" id="IPR002931">
    <property type="entry name" value="Transglutaminase-like"/>
</dbReference>
<dbReference type="Gene3D" id="3.10.620.30">
    <property type="match status" value="1"/>
</dbReference>
<gene>
    <name evidence="2" type="ORF">CLV80_1231</name>
</gene>
<dbReference type="Proteomes" id="UP000238007">
    <property type="component" value="Unassembled WGS sequence"/>
</dbReference>